<dbReference type="InterPro" id="IPR051002">
    <property type="entry name" value="UBA_autophagy_assoc_protein"/>
</dbReference>
<dbReference type="Pfam" id="PF17751">
    <property type="entry name" value="SKICH"/>
    <property type="match status" value="1"/>
</dbReference>
<dbReference type="OrthoDB" id="10015001at2759"/>
<organism evidence="4 5">
    <name type="scientific">Chelydra serpentina</name>
    <name type="common">Snapping turtle</name>
    <name type="synonym">Testudo serpentina</name>
    <dbReference type="NCBI Taxonomy" id="8475"/>
    <lineage>
        <taxon>Eukaryota</taxon>
        <taxon>Metazoa</taxon>
        <taxon>Chordata</taxon>
        <taxon>Craniata</taxon>
        <taxon>Vertebrata</taxon>
        <taxon>Euteleostomi</taxon>
        <taxon>Archelosauria</taxon>
        <taxon>Testudinata</taxon>
        <taxon>Testudines</taxon>
        <taxon>Cryptodira</taxon>
        <taxon>Durocryptodira</taxon>
        <taxon>Americhelydia</taxon>
        <taxon>Chelydroidea</taxon>
        <taxon>Chelydridae</taxon>
        <taxon>Chelydra</taxon>
    </lineage>
</organism>
<accession>A0A8T1RVC4</accession>
<evidence type="ECO:0000313" key="4">
    <source>
        <dbReference type="EMBL" id="KAG6920558.1"/>
    </source>
</evidence>
<proteinExistence type="predicted"/>
<feature type="non-terminal residue" evidence="4">
    <location>
        <position position="1"/>
    </location>
</feature>
<evidence type="ECO:0000256" key="1">
    <source>
        <dbReference type="ARBA" id="ARBA00023054"/>
    </source>
</evidence>
<feature type="region of interest" description="Disordered" evidence="2">
    <location>
        <begin position="88"/>
        <end position="117"/>
    </location>
</feature>
<dbReference type="EMBL" id="JAHGAV010005634">
    <property type="protein sequence ID" value="KAG6920558.1"/>
    <property type="molecule type" value="Genomic_DNA"/>
</dbReference>
<comment type="caution">
    <text evidence="4">The sequence shown here is derived from an EMBL/GenBank/DDBJ whole genome shotgun (WGS) entry which is preliminary data.</text>
</comment>
<evidence type="ECO:0000313" key="5">
    <source>
        <dbReference type="Proteomes" id="UP000765507"/>
    </source>
</evidence>
<dbReference type="GO" id="GO:0045944">
    <property type="term" value="P:positive regulation of transcription by RNA polymerase II"/>
    <property type="evidence" value="ECO:0007669"/>
    <property type="project" value="TreeGrafter"/>
</dbReference>
<dbReference type="InterPro" id="IPR041611">
    <property type="entry name" value="SKICH"/>
</dbReference>
<dbReference type="GO" id="GO:0003713">
    <property type="term" value="F:transcription coactivator activity"/>
    <property type="evidence" value="ECO:0007669"/>
    <property type="project" value="TreeGrafter"/>
</dbReference>
<dbReference type="Proteomes" id="UP000765507">
    <property type="component" value="Unassembled WGS sequence"/>
</dbReference>
<feature type="non-terminal residue" evidence="4">
    <location>
        <position position="117"/>
    </location>
</feature>
<dbReference type="PANTHER" id="PTHR31915">
    <property type="entry name" value="SKICH DOMAIN-CONTAINING PROTEIN"/>
    <property type="match status" value="1"/>
</dbReference>
<gene>
    <name evidence="4" type="ORF">G0U57_016897</name>
</gene>
<evidence type="ECO:0000256" key="2">
    <source>
        <dbReference type="SAM" id="MobiDB-lite"/>
    </source>
</evidence>
<keyword evidence="1" id="KW-0175">Coiled coil</keyword>
<reference evidence="4 5" key="1">
    <citation type="journal article" date="2020" name="G3 (Bethesda)">
        <title>Draft Genome of the Common Snapping Turtle, Chelydra serpentina, a Model for Phenotypic Plasticity in Reptiles.</title>
        <authorList>
            <person name="Das D."/>
            <person name="Singh S.K."/>
            <person name="Bierstedt J."/>
            <person name="Erickson A."/>
            <person name="Galli G.L.J."/>
            <person name="Crossley D.A. 2nd"/>
            <person name="Rhen T."/>
        </authorList>
    </citation>
    <scope>NUCLEOTIDE SEQUENCE [LARGE SCALE GENOMIC DNA]</scope>
    <source>
        <strain evidence="4">KW</strain>
    </source>
</reference>
<dbReference type="PANTHER" id="PTHR31915:SF5">
    <property type="entry name" value="CALCIUM-BINDING AND COILED-COIL DOMAIN-CONTAINING PROTEIN 1"/>
    <property type="match status" value="1"/>
</dbReference>
<feature type="domain" description="SKICH" evidence="3">
    <location>
        <begin position="29"/>
        <end position="95"/>
    </location>
</feature>
<name>A0A8T1RVC4_CHESE</name>
<evidence type="ECO:0000259" key="3">
    <source>
        <dbReference type="Pfam" id="PF17751"/>
    </source>
</evidence>
<protein>
    <submittedName>
        <fullName evidence="4">Calcium binding and coiled-coil domain 1</fullName>
    </submittedName>
</protein>
<feature type="compositionally biased region" description="Acidic residues" evidence="2">
    <location>
        <begin position="105"/>
        <end position="117"/>
    </location>
</feature>
<dbReference type="Gene3D" id="2.60.40.2840">
    <property type="match status" value="1"/>
</dbReference>
<keyword evidence="5" id="KW-1185">Reference proteome</keyword>
<dbReference type="AlphaFoldDB" id="A0A8T1RVC4"/>
<sequence>DSDTGIRVLEKCSANARGSSDTFLPASIQVEASSVRDYYTFVWSVVPDGGAEGAPVHSSVQFHASYLPKPGAQEYQFRYVDRRGEVRGQSSPFQFSEPRPMDELVTLEEDDDEGNMD</sequence>